<dbReference type="Proteomes" id="UP000824219">
    <property type="component" value="Linkage Group LG07"/>
</dbReference>
<protein>
    <recommendedName>
        <fullName evidence="9">Ig-like domain-containing protein</fullName>
    </recommendedName>
</protein>
<dbReference type="SMART" id="SM00406">
    <property type="entry name" value="IGv"/>
    <property type="match status" value="2"/>
</dbReference>
<evidence type="ECO:0000256" key="7">
    <source>
        <dbReference type="ARBA" id="ARBA00023180"/>
    </source>
</evidence>
<feature type="domain" description="Ig-like" evidence="9">
    <location>
        <begin position="12"/>
        <end position="119"/>
    </location>
</feature>
<feature type="chain" id="PRO_5039477545" description="Ig-like domain-containing protein" evidence="8">
    <location>
        <begin position="19"/>
        <end position="318"/>
    </location>
</feature>
<evidence type="ECO:0000259" key="9">
    <source>
        <dbReference type="PROSITE" id="PS50835"/>
    </source>
</evidence>
<dbReference type="Gene3D" id="2.60.40.10">
    <property type="entry name" value="Immunoglobulins"/>
    <property type="match status" value="2"/>
</dbReference>
<dbReference type="GO" id="GO:0005886">
    <property type="term" value="C:plasma membrane"/>
    <property type="evidence" value="ECO:0007669"/>
    <property type="project" value="UniProtKB-SubCell"/>
</dbReference>
<evidence type="ECO:0000313" key="10">
    <source>
        <dbReference type="EMBL" id="KAG7330055.1"/>
    </source>
</evidence>
<evidence type="ECO:0000313" key="11">
    <source>
        <dbReference type="Proteomes" id="UP000824219"/>
    </source>
</evidence>
<name>A0A9D3NWF7_9TELE</name>
<dbReference type="EMBL" id="JAHKSW010000007">
    <property type="protein sequence ID" value="KAG7330055.1"/>
    <property type="molecule type" value="Genomic_DNA"/>
</dbReference>
<accession>A0A9D3NWF7</accession>
<keyword evidence="2" id="KW-1003">Cell membrane</keyword>
<evidence type="ECO:0000256" key="5">
    <source>
        <dbReference type="ARBA" id="ARBA00023136"/>
    </source>
</evidence>
<evidence type="ECO:0000256" key="6">
    <source>
        <dbReference type="ARBA" id="ARBA00023157"/>
    </source>
</evidence>
<feature type="signal peptide" evidence="8">
    <location>
        <begin position="1"/>
        <end position="18"/>
    </location>
</feature>
<dbReference type="InterPro" id="IPR007110">
    <property type="entry name" value="Ig-like_dom"/>
</dbReference>
<keyword evidence="6" id="KW-1015">Disulfide bond</keyword>
<dbReference type="OrthoDB" id="6370831at2759"/>
<dbReference type="InterPro" id="IPR013106">
    <property type="entry name" value="Ig_V-set"/>
</dbReference>
<evidence type="ECO:0000256" key="3">
    <source>
        <dbReference type="ARBA" id="ARBA00022729"/>
    </source>
</evidence>
<dbReference type="PANTHER" id="PTHR19433:SF127">
    <property type="entry name" value="NITR9"/>
    <property type="match status" value="1"/>
</dbReference>
<evidence type="ECO:0000256" key="8">
    <source>
        <dbReference type="SAM" id="SignalP"/>
    </source>
</evidence>
<gene>
    <name evidence="10" type="ORF">KOW79_006277</name>
</gene>
<keyword evidence="11" id="KW-1185">Reference proteome</keyword>
<keyword evidence="7" id="KW-0325">Glycoprotein</keyword>
<dbReference type="PROSITE" id="PS50835">
    <property type="entry name" value="IG_LIKE"/>
    <property type="match status" value="2"/>
</dbReference>
<dbReference type="PANTHER" id="PTHR19433">
    <property type="entry name" value="T-CELL RECEPTOR ALPHA CHAIN V REGION-RELATED"/>
    <property type="match status" value="1"/>
</dbReference>
<keyword evidence="4" id="KW-0391">Immunity</keyword>
<dbReference type="AlphaFoldDB" id="A0A9D3NWF7"/>
<proteinExistence type="predicted"/>
<keyword evidence="5" id="KW-0472">Membrane</keyword>
<dbReference type="SUPFAM" id="SSF48726">
    <property type="entry name" value="Immunoglobulin"/>
    <property type="match status" value="2"/>
</dbReference>
<dbReference type="InterPro" id="IPR013783">
    <property type="entry name" value="Ig-like_fold"/>
</dbReference>
<dbReference type="InterPro" id="IPR003599">
    <property type="entry name" value="Ig_sub"/>
</dbReference>
<comment type="subcellular location">
    <subcellularLocation>
        <location evidence="1">Cell membrane</location>
    </subcellularLocation>
</comment>
<dbReference type="GO" id="GO:0002376">
    <property type="term" value="P:immune system process"/>
    <property type="evidence" value="ECO:0007669"/>
    <property type="project" value="UniProtKB-KW"/>
</dbReference>
<dbReference type="InterPro" id="IPR052051">
    <property type="entry name" value="TCR_complex_component"/>
</dbReference>
<keyword evidence="3 8" id="KW-0732">Signal</keyword>
<evidence type="ECO:0000256" key="2">
    <source>
        <dbReference type="ARBA" id="ARBA00022475"/>
    </source>
</evidence>
<comment type="caution">
    <text evidence="10">The sequence shown here is derived from an EMBL/GenBank/DDBJ whole genome shotgun (WGS) entry which is preliminary data.</text>
</comment>
<evidence type="ECO:0000256" key="1">
    <source>
        <dbReference type="ARBA" id="ARBA00004236"/>
    </source>
</evidence>
<dbReference type="CDD" id="cd00099">
    <property type="entry name" value="IgV"/>
    <property type="match status" value="1"/>
</dbReference>
<dbReference type="Pfam" id="PF07686">
    <property type="entry name" value="V-set"/>
    <property type="match status" value="2"/>
</dbReference>
<feature type="domain" description="Ig-like" evidence="9">
    <location>
        <begin position="156"/>
        <end position="236"/>
    </location>
</feature>
<evidence type="ECO:0000256" key="4">
    <source>
        <dbReference type="ARBA" id="ARBA00022859"/>
    </source>
</evidence>
<dbReference type="InterPro" id="IPR036179">
    <property type="entry name" value="Ig-like_dom_sf"/>
</dbReference>
<organism evidence="10 11">
    <name type="scientific">Hemibagrus wyckioides</name>
    <dbReference type="NCBI Taxonomy" id="337641"/>
    <lineage>
        <taxon>Eukaryota</taxon>
        <taxon>Metazoa</taxon>
        <taxon>Chordata</taxon>
        <taxon>Craniata</taxon>
        <taxon>Vertebrata</taxon>
        <taxon>Euteleostomi</taxon>
        <taxon>Actinopterygii</taxon>
        <taxon>Neopterygii</taxon>
        <taxon>Teleostei</taxon>
        <taxon>Ostariophysi</taxon>
        <taxon>Siluriformes</taxon>
        <taxon>Bagridae</taxon>
        <taxon>Hemibagrus</taxon>
    </lineage>
</organism>
<dbReference type="GO" id="GO:0009617">
    <property type="term" value="P:response to bacterium"/>
    <property type="evidence" value="ECO:0007669"/>
    <property type="project" value="TreeGrafter"/>
</dbReference>
<sequence length="318" mass="35588">MLTVGFILLLCPVHLVKTQTDFQSNDSLVFVNEGDSVNITCHYQSEMAMHFSWYKHKLGQKPKLISNFYKYDQKATFHHEFKGNARFNMVNKKGVTHLEIKEIQLSDSATYYCGSAHSNIVEFGEGTQLLVQGNNALQMHSFSVIQRPVLELSNPGASVTLHCTVTANRCAGKQSVYWFRHNSGESQPGFIYTHEDSNDFCKKKGTGANSPTQTCVYSLPKMNLSPSDAGTYYCAVAACGEILFGNGTKLDINKTDQSCSEHIHTLGFFHSFCTAVKEGAGCCCHLFLEHLYYVQVNLVENDFIFFPPAVHIYGSFIH</sequence>
<reference evidence="10 11" key="1">
    <citation type="submission" date="2021-06" db="EMBL/GenBank/DDBJ databases">
        <title>Chromosome-level genome assembly of the red-tail catfish (Hemibagrus wyckioides).</title>
        <authorList>
            <person name="Shao F."/>
        </authorList>
    </citation>
    <scope>NUCLEOTIDE SEQUENCE [LARGE SCALE GENOMIC DNA]</scope>
    <source>
        <strain evidence="10">EC202008001</strain>
        <tissue evidence="10">Blood</tissue>
    </source>
</reference>
<dbReference type="SMART" id="SM00409">
    <property type="entry name" value="IG"/>
    <property type="match status" value="2"/>
</dbReference>